<evidence type="ECO:0000313" key="2">
    <source>
        <dbReference type="Proteomes" id="UP000593915"/>
    </source>
</evidence>
<dbReference type="EMBL" id="CP061839">
    <property type="protein sequence ID" value="QOW60514.1"/>
    <property type="molecule type" value="Genomic_DNA"/>
</dbReference>
<dbReference type="SUPFAM" id="SSF54913">
    <property type="entry name" value="GlnB-like"/>
    <property type="match status" value="2"/>
</dbReference>
<dbReference type="GO" id="GO:0030234">
    <property type="term" value="F:enzyme regulator activity"/>
    <property type="evidence" value="ECO:0007669"/>
    <property type="project" value="InterPro"/>
</dbReference>
<name>A0A7S7AWB4_9SPIR</name>
<dbReference type="GeneID" id="301091201"/>
<gene>
    <name evidence="1" type="ORF">IFE08_11990</name>
</gene>
<dbReference type="SMART" id="SM00938">
    <property type="entry name" value="P-II"/>
    <property type="match status" value="1"/>
</dbReference>
<dbReference type="InterPro" id="IPR002187">
    <property type="entry name" value="N-reg_PII"/>
</dbReference>
<sequence length="218" mass="24301">MKDCSLLIILVPFGHAPKIVKYAKENGMVGATVMLAFGTVKNKILDFLGIREIRKELILTAGRTEFLNELMGKLENKFKITRKNFGIAFTIPLMYINHKQLNNDEKINFKNFKDEEIKTVKSAIFTIVNRGKAGEVVDASLQAGARGGTIINARGSGLNQTMRIFDMEIEPEKEIVLTVVDDTKLDGIVQSIREKSDVEKDGHGILFVLPVSKSYGIK</sequence>
<accession>A0A7S7AWB4</accession>
<dbReference type="Proteomes" id="UP000593915">
    <property type="component" value="Chromosome"/>
</dbReference>
<dbReference type="Pfam" id="PF00543">
    <property type="entry name" value="P-II"/>
    <property type="match status" value="1"/>
</dbReference>
<dbReference type="PROSITE" id="PS51343">
    <property type="entry name" value="PII_GLNB_DOM"/>
    <property type="match status" value="1"/>
</dbReference>
<dbReference type="RefSeq" id="WP_020966569.1">
    <property type="nucleotide sequence ID" value="NZ_CP061839.1"/>
</dbReference>
<dbReference type="InterPro" id="IPR011322">
    <property type="entry name" value="N-reg_PII-like_a/b"/>
</dbReference>
<dbReference type="AlphaFoldDB" id="A0A7S7AWB4"/>
<dbReference type="GO" id="GO:0006808">
    <property type="term" value="P:regulation of nitrogen utilization"/>
    <property type="evidence" value="ECO:0007669"/>
    <property type="project" value="InterPro"/>
</dbReference>
<proteinExistence type="predicted"/>
<protein>
    <submittedName>
        <fullName evidence="1">P-II family nitrogen regulator</fullName>
    </submittedName>
</protein>
<dbReference type="InterPro" id="IPR015867">
    <property type="entry name" value="N-reg_PII/ATP_PRibTrfase_C"/>
</dbReference>
<organism evidence="1 2">
    <name type="scientific">Treponema pedis</name>
    <dbReference type="NCBI Taxonomy" id="409322"/>
    <lineage>
        <taxon>Bacteria</taxon>
        <taxon>Pseudomonadati</taxon>
        <taxon>Spirochaetota</taxon>
        <taxon>Spirochaetia</taxon>
        <taxon>Spirochaetales</taxon>
        <taxon>Treponemataceae</taxon>
        <taxon>Treponema</taxon>
    </lineage>
</organism>
<reference evidence="1 2" key="1">
    <citation type="submission" date="2020-09" db="EMBL/GenBank/DDBJ databases">
        <title>Characterization of Treponema spp. from bovine digital dermatitis in Korea.</title>
        <authorList>
            <person name="Espiritu H.M."/>
            <person name="Cho Y.I."/>
            <person name="Mamuad L."/>
        </authorList>
    </citation>
    <scope>NUCLEOTIDE SEQUENCE [LARGE SCALE GENOMIC DNA]</scope>
    <source>
        <strain evidence="1 2">KS1</strain>
    </source>
</reference>
<evidence type="ECO:0000313" key="1">
    <source>
        <dbReference type="EMBL" id="QOW60514.1"/>
    </source>
</evidence>
<dbReference type="Gene3D" id="3.30.70.120">
    <property type="match status" value="1"/>
</dbReference>